<dbReference type="EMBL" id="JBGOOW010000075">
    <property type="protein sequence ID" value="MEZ8183985.1"/>
    <property type="molecule type" value="Genomic_DNA"/>
</dbReference>
<keyword evidence="5" id="KW-1185">Reference proteome</keyword>
<keyword evidence="1" id="KW-0175">Coiled coil</keyword>
<protein>
    <submittedName>
        <fullName evidence="2">Uncharacterized protein</fullName>
    </submittedName>
</protein>
<sequence>MSMRTLIKKSVNKANASLADREADLLKNTDFTESLLSPNIREHHLYSSLIDVIHSATAANMNAAKLESNIRELGDEAWQLTQRILNAVK</sequence>
<dbReference type="EMBL" id="JAUYVL010000024">
    <property type="protein sequence ID" value="MDP2503705.1"/>
    <property type="molecule type" value="Genomic_DNA"/>
</dbReference>
<dbReference type="RefSeq" id="WP_108203018.1">
    <property type="nucleotide sequence ID" value="NZ_JAUYVL010000024.1"/>
</dbReference>
<reference evidence="3 5" key="2">
    <citation type="submission" date="2024-06" db="EMBL/GenBank/DDBJ databases">
        <authorList>
            <person name="Steensen K."/>
            <person name="Seneca J."/>
            <person name="Bartlau N."/>
            <person name="Yu A.X."/>
            <person name="Polz M.F."/>
        </authorList>
    </citation>
    <scope>NUCLEOTIDE SEQUENCE [LARGE SCALE GENOMIC DNA]</scope>
    <source>
        <strain evidence="3 5">1F145</strain>
    </source>
</reference>
<accession>A0AB35N642</accession>
<dbReference type="Proteomes" id="UP001569200">
    <property type="component" value="Unassembled WGS sequence"/>
</dbReference>
<comment type="caution">
    <text evidence="2">The sequence shown here is derived from an EMBL/GenBank/DDBJ whole genome shotgun (WGS) entry which is preliminary data.</text>
</comment>
<evidence type="ECO:0000313" key="3">
    <source>
        <dbReference type="EMBL" id="MEZ8183985.1"/>
    </source>
</evidence>
<name>A0AB35N642_VIBSP</name>
<evidence type="ECO:0000313" key="2">
    <source>
        <dbReference type="EMBL" id="MDP2503705.1"/>
    </source>
</evidence>
<evidence type="ECO:0000313" key="5">
    <source>
        <dbReference type="Proteomes" id="UP001569200"/>
    </source>
</evidence>
<reference evidence="2" key="1">
    <citation type="submission" date="2023-07" db="EMBL/GenBank/DDBJ databases">
        <title>Genome content predicts the carbon catabolic preferences of heterotrophic bacteria.</title>
        <authorList>
            <person name="Gralka M."/>
        </authorList>
    </citation>
    <scope>NUCLEOTIDE SEQUENCE</scope>
    <source>
        <strain evidence="2">6E02</strain>
    </source>
</reference>
<feature type="coiled-coil region" evidence="1">
    <location>
        <begin position="56"/>
        <end position="83"/>
    </location>
</feature>
<evidence type="ECO:0000313" key="4">
    <source>
        <dbReference type="Proteomes" id="UP001177935"/>
    </source>
</evidence>
<organism evidence="2 4">
    <name type="scientific">Vibrio splendidus</name>
    <dbReference type="NCBI Taxonomy" id="29497"/>
    <lineage>
        <taxon>Bacteria</taxon>
        <taxon>Pseudomonadati</taxon>
        <taxon>Pseudomonadota</taxon>
        <taxon>Gammaproteobacteria</taxon>
        <taxon>Vibrionales</taxon>
        <taxon>Vibrionaceae</taxon>
        <taxon>Vibrio</taxon>
    </lineage>
</organism>
<proteinExistence type="predicted"/>
<gene>
    <name evidence="3" type="ORF">ACED33_25295</name>
    <name evidence="2" type="ORF">Q8W42_23655</name>
</gene>
<dbReference type="Proteomes" id="UP001177935">
    <property type="component" value="Unassembled WGS sequence"/>
</dbReference>
<evidence type="ECO:0000256" key="1">
    <source>
        <dbReference type="SAM" id="Coils"/>
    </source>
</evidence>
<dbReference type="AlphaFoldDB" id="A0AB35N642"/>